<dbReference type="FunFam" id="3.40.140.10:FF:000202">
    <property type="entry name" value="COP9 signalosome complex subunit 6"/>
    <property type="match status" value="1"/>
</dbReference>
<dbReference type="PANTHER" id="PTHR10540">
    <property type="entry name" value="EUKARYOTIC TRANSLATION INITIATION FACTOR 3 SUBUNIT F-RELATED"/>
    <property type="match status" value="1"/>
</dbReference>
<dbReference type="InterPro" id="IPR000555">
    <property type="entry name" value="JAMM/MPN+_dom"/>
</dbReference>
<proteinExistence type="inferred from homology"/>
<dbReference type="GO" id="GO:0000338">
    <property type="term" value="P:protein deneddylation"/>
    <property type="evidence" value="ECO:0007669"/>
    <property type="project" value="InterPro"/>
</dbReference>
<organism evidence="4 5">
    <name type="scientific">Dictyostelium firmibasis</name>
    <dbReference type="NCBI Taxonomy" id="79012"/>
    <lineage>
        <taxon>Eukaryota</taxon>
        <taxon>Amoebozoa</taxon>
        <taxon>Evosea</taxon>
        <taxon>Eumycetozoa</taxon>
        <taxon>Dictyostelia</taxon>
        <taxon>Dictyosteliales</taxon>
        <taxon>Dictyosteliaceae</taxon>
        <taxon>Dictyostelium</taxon>
    </lineage>
</organism>
<dbReference type="Pfam" id="PF01398">
    <property type="entry name" value="JAB"/>
    <property type="match status" value="1"/>
</dbReference>
<dbReference type="EMBL" id="JAVFKY010000001">
    <property type="protein sequence ID" value="KAK5582083.1"/>
    <property type="molecule type" value="Genomic_DNA"/>
</dbReference>
<dbReference type="Proteomes" id="UP001344447">
    <property type="component" value="Unassembled WGS sequence"/>
</dbReference>
<keyword evidence="5" id="KW-1185">Reference proteome</keyword>
<reference evidence="4 5" key="1">
    <citation type="submission" date="2023-11" db="EMBL/GenBank/DDBJ databases">
        <title>Dfirmibasis_genome.</title>
        <authorList>
            <person name="Edelbroek B."/>
            <person name="Kjellin J."/>
            <person name="Jerlstrom-Hultqvist J."/>
            <person name="Soderbom F."/>
        </authorList>
    </citation>
    <scope>NUCLEOTIDE SEQUENCE [LARGE SCALE GENOMIC DNA]</scope>
    <source>
        <strain evidence="4 5">TNS-C-14</strain>
    </source>
</reference>
<dbReference type="Pfam" id="PF13012">
    <property type="entry name" value="MitMem_reg"/>
    <property type="match status" value="1"/>
</dbReference>
<gene>
    <name evidence="4" type="ORF">RB653_003666</name>
</gene>
<dbReference type="CDD" id="cd08063">
    <property type="entry name" value="MPN_CSN6"/>
    <property type="match status" value="1"/>
</dbReference>
<dbReference type="InterPro" id="IPR037518">
    <property type="entry name" value="MPN"/>
</dbReference>
<comment type="caution">
    <text evidence="4">The sequence shown here is derived from an EMBL/GenBank/DDBJ whole genome shotgun (WGS) entry which is preliminary data.</text>
</comment>
<feature type="domain" description="MPN" evidence="3">
    <location>
        <begin position="32"/>
        <end position="168"/>
    </location>
</feature>
<evidence type="ECO:0000259" key="3">
    <source>
        <dbReference type="PROSITE" id="PS50249"/>
    </source>
</evidence>
<dbReference type="SMART" id="SM00232">
    <property type="entry name" value="JAB_MPN"/>
    <property type="match status" value="1"/>
</dbReference>
<dbReference type="GO" id="GO:0008237">
    <property type="term" value="F:metallopeptidase activity"/>
    <property type="evidence" value="ECO:0007669"/>
    <property type="project" value="InterPro"/>
</dbReference>
<evidence type="ECO:0000256" key="1">
    <source>
        <dbReference type="ARBA" id="ARBA00010893"/>
    </source>
</evidence>
<dbReference type="InterPro" id="IPR024969">
    <property type="entry name" value="EIF3F/CSN6-like_C"/>
</dbReference>
<comment type="subcellular location">
    <subcellularLocation>
        <location evidence="2">Cytoplasm</location>
    </subcellularLocation>
    <subcellularLocation>
        <location evidence="2">Nucleus</location>
    </subcellularLocation>
</comment>
<dbReference type="AlphaFoldDB" id="A0AAN7U4X9"/>
<comment type="similarity">
    <text evidence="1 2">Belongs to the peptidase M67A family. CSN6 subfamily.</text>
</comment>
<evidence type="ECO:0000313" key="5">
    <source>
        <dbReference type="Proteomes" id="UP001344447"/>
    </source>
</evidence>
<dbReference type="PANTHER" id="PTHR10540:SF8">
    <property type="entry name" value="COP9 SIGNALOSOME COMPLEX SUBUNIT 6"/>
    <property type="match status" value="1"/>
</dbReference>
<evidence type="ECO:0000256" key="2">
    <source>
        <dbReference type="RuleBase" id="RU367006"/>
    </source>
</evidence>
<accession>A0AAN7U4X9</accession>
<keyword evidence="2" id="KW-0736">Signalosome</keyword>
<keyword evidence="2" id="KW-0963">Cytoplasm</keyword>
<name>A0AAN7U4X9_9MYCE</name>
<comment type="function">
    <text evidence="2">Component of the COP9 signalosome complex (CSN), a complex involved in various cellular and developmental processes.</text>
</comment>
<dbReference type="GO" id="GO:0005737">
    <property type="term" value="C:cytoplasm"/>
    <property type="evidence" value="ECO:0007669"/>
    <property type="project" value="UniProtKB-SubCell"/>
</dbReference>
<dbReference type="Gene3D" id="3.40.140.10">
    <property type="entry name" value="Cytidine Deaminase, domain 2"/>
    <property type="match status" value="1"/>
</dbReference>
<protein>
    <recommendedName>
        <fullName evidence="2">COP9 signalosome complex subunit 6</fullName>
    </recommendedName>
</protein>
<dbReference type="InterPro" id="IPR033859">
    <property type="entry name" value="MPN_CSN6"/>
</dbReference>
<keyword evidence="2" id="KW-0539">Nucleus</keyword>
<sequence length="316" mass="35907">MTDTTTNTSTTNTVDANKLVLEKSANSSGLEVDLHPLVLINISDHFTRTKVQTNYQNNCRVIGVILGVQNGRNVEICNSFEMVYATVDKQLVLDTEYLRKKYEQFKKVFPLYDLLGWYSTGSQVSKDDVLLHKQISEHNESPLYLMLDTESPKSKDLPVIIYESELHIVNDEPTTIFVKTPYKIQTGEAERIGVNHIAKVTPSGSEGSGLTSHLFTMHNAISMLNIRVKALSDYLQAVKEKRLPYEHNILRKASSLCNQLPTVDTHDFKKSYLQEYNDVLLVTYLASITKTSASLNDTIDKYLVSNEKQSKRRFYQ</sequence>
<dbReference type="PROSITE" id="PS50249">
    <property type="entry name" value="MPN"/>
    <property type="match status" value="1"/>
</dbReference>
<evidence type="ECO:0000313" key="4">
    <source>
        <dbReference type="EMBL" id="KAK5582083.1"/>
    </source>
</evidence>
<dbReference type="GO" id="GO:0008180">
    <property type="term" value="C:COP9 signalosome"/>
    <property type="evidence" value="ECO:0007669"/>
    <property type="project" value="UniProtKB-UniRule"/>
</dbReference>